<dbReference type="AlphaFoldDB" id="A0A2W4ZHG3"/>
<dbReference type="EMBL" id="QFNK01000286">
    <property type="protein sequence ID" value="PZO81760.1"/>
    <property type="molecule type" value="Genomic_DNA"/>
</dbReference>
<evidence type="ECO:0000313" key="3">
    <source>
        <dbReference type="Proteomes" id="UP000249557"/>
    </source>
</evidence>
<evidence type="ECO:0000259" key="1">
    <source>
        <dbReference type="Pfam" id="PF21798"/>
    </source>
</evidence>
<accession>A0A2W4ZHG3</accession>
<feature type="domain" description="DUF6878" evidence="1">
    <location>
        <begin position="128"/>
        <end position="253"/>
    </location>
</feature>
<evidence type="ECO:0000313" key="2">
    <source>
        <dbReference type="EMBL" id="PZO81760.1"/>
    </source>
</evidence>
<comment type="caution">
    <text evidence="2">The sequence shown here is derived from an EMBL/GenBank/DDBJ whole genome shotgun (WGS) entry which is preliminary data.</text>
</comment>
<gene>
    <name evidence="2" type="ORF">DI626_10525</name>
</gene>
<protein>
    <recommendedName>
        <fullName evidence="1">DUF6878 domain-containing protein</fullName>
    </recommendedName>
</protein>
<sequence>MAAENVQYDVSKYERHMPMRFSGYLIRTSRRLGMEGLRQRHCVASYDGRLKNGNCAIVAVFVDGQRWTVELALTKDAEAPLCITQIKTRYNGSPPASIRQKIHEVLGIDMKKTGGAAYMPITRDFLYMENLRRVLPILQGNGIEKVTVSFNGEGDSGSIEEILYEPRDNEETLKDLPVEYISTSSFFDDGQWSRNARPELSTLNEALDALTYDYLEETGVDWYNDNGGYGELIIDVQNGTVSLEVNVRFTDTTTEYSGEKYIETGEDI</sequence>
<reference evidence="2 3" key="1">
    <citation type="submission" date="2017-08" db="EMBL/GenBank/DDBJ databases">
        <title>Infants hospitalized years apart are colonized by the same room-sourced microbial strains.</title>
        <authorList>
            <person name="Brooks B."/>
            <person name="Olm M.R."/>
            <person name="Firek B.A."/>
            <person name="Baker R."/>
            <person name="Thomas B.C."/>
            <person name="Morowitz M.J."/>
            <person name="Banfield J.F."/>
        </authorList>
    </citation>
    <scope>NUCLEOTIDE SEQUENCE [LARGE SCALE GENOMIC DNA]</scope>
    <source>
        <strain evidence="2">S2_018_000_R2_104</strain>
    </source>
</reference>
<dbReference type="Proteomes" id="UP000249557">
    <property type="component" value="Unassembled WGS sequence"/>
</dbReference>
<dbReference type="InterPro" id="IPR049243">
    <property type="entry name" value="DUF6878"/>
</dbReference>
<proteinExistence type="predicted"/>
<name>A0A2W4ZHG3_9BACT</name>
<dbReference type="Pfam" id="PF21798">
    <property type="entry name" value="DUF6878"/>
    <property type="match status" value="1"/>
</dbReference>
<organism evidence="2 3">
    <name type="scientific">Micavibrio aeruginosavorus</name>
    <dbReference type="NCBI Taxonomy" id="349221"/>
    <lineage>
        <taxon>Bacteria</taxon>
        <taxon>Pseudomonadati</taxon>
        <taxon>Bdellovibrionota</taxon>
        <taxon>Bdellovibrionia</taxon>
        <taxon>Bdellovibrionales</taxon>
        <taxon>Pseudobdellovibrionaceae</taxon>
        <taxon>Micavibrio</taxon>
    </lineage>
</organism>